<feature type="region of interest" description="Disordered" evidence="4">
    <location>
        <begin position="24"/>
        <end position="75"/>
    </location>
</feature>
<feature type="region of interest" description="Disordered" evidence="4">
    <location>
        <begin position="132"/>
        <end position="153"/>
    </location>
</feature>
<feature type="region of interest" description="Disordered" evidence="4">
    <location>
        <begin position="268"/>
        <end position="311"/>
    </location>
</feature>
<feature type="compositionally biased region" description="Low complexity" evidence="4">
    <location>
        <begin position="57"/>
        <end position="71"/>
    </location>
</feature>
<reference evidence="6" key="1">
    <citation type="submission" date="2016-06" db="EMBL/GenBank/DDBJ databases">
        <title>Parallel loss of symbiosis genes in relatives of nitrogen-fixing non-legume Parasponia.</title>
        <authorList>
            <person name="Van Velzen R."/>
            <person name="Holmer R."/>
            <person name="Bu F."/>
            <person name="Rutten L."/>
            <person name="Van Zeijl A."/>
            <person name="Liu W."/>
            <person name="Santuari L."/>
            <person name="Cao Q."/>
            <person name="Sharma T."/>
            <person name="Shen D."/>
            <person name="Roswanjaya Y."/>
            <person name="Wardhani T."/>
            <person name="Kalhor M.S."/>
            <person name="Jansen J."/>
            <person name="Van den Hoogen J."/>
            <person name="Gungor B."/>
            <person name="Hartog M."/>
            <person name="Hontelez J."/>
            <person name="Verver J."/>
            <person name="Yang W.-C."/>
            <person name="Schijlen E."/>
            <person name="Repin R."/>
            <person name="Schilthuizen M."/>
            <person name="Schranz E."/>
            <person name="Heidstra R."/>
            <person name="Miyata K."/>
            <person name="Fedorova E."/>
            <person name="Kohlen W."/>
            <person name="Bisseling T."/>
            <person name="Smit S."/>
            <person name="Geurts R."/>
        </authorList>
    </citation>
    <scope>NUCLEOTIDE SEQUENCE [LARGE SCALE GENOMIC DNA]</scope>
    <source>
        <strain evidence="6">cv. RG33-2</strain>
    </source>
</reference>
<dbReference type="PANTHER" id="PTHR16088">
    <property type="entry name" value="YY1 ASSOCIATED PROTEIN-RELATED"/>
    <property type="match status" value="1"/>
</dbReference>
<evidence type="ECO:0000256" key="3">
    <source>
        <dbReference type="ARBA" id="ARBA00023242"/>
    </source>
</evidence>
<name>A0A2P5EEP4_TREOI</name>
<feature type="compositionally biased region" description="Polar residues" evidence="4">
    <location>
        <begin position="1182"/>
        <end position="1222"/>
    </location>
</feature>
<feature type="region of interest" description="Disordered" evidence="4">
    <location>
        <begin position="1431"/>
        <end position="1460"/>
    </location>
</feature>
<organism evidence="5 6">
    <name type="scientific">Trema orientale</name>
    <name type="common">Charcoal tree</name>
    <name type="synonym">Celtis orientalis</name>
    <dbReference type="NCBI Taxonomy" id="63057"/>
    <lineage>
        <taxon>Eukaryota</taxon>
        <taxon>Viridiplantae</taxon>
        <taxon>Streptophyta</taxon>
        <taxon>Embryophyta</taxon>
        <taxon>Tracheophyta</taxon>
        <taxon>Spermatophyta</taxon>
        <taxon>Magnoliopsida</taxon>
        <taxon>eudicotyledons</taxon>
        <taxon>Gunneridae</taxon>
        <taxon>Pentapetalae</taxon>
        <taxon>rosids</taxon>
        <taxon>fabids</taxon>
        <taxon>Rosales</taxon>
        <taxon>Cannabaceae</taxon>
        <taxon>Trema</taxon>
    </lineage>
</organism>
<protein>
    <submittedName>
        <fullName evidence="5">ATPase, F1 complex, gamma subunit</fullName>
    </submittedName>
</protein>
<keyword evidence="2" id="KW-0804">Transcription</keyword>
<dbReference type="InterPro" id="IPR052435">
    <property type="entry name" value="YY1-Transcr_Regul"/>
</dbReference>
<feature type="compositionally biased region" description="Polar residues" evidence="4">
    <location>
        <begin position="1342"/>
        <end position="1363"/>
    </location>
</feature>
<keyword evidence="6" id="KW-1185">Reference proteome</keyword>
<dbReference type="GO" id="GO:0006355">
    <property type="term" value="P:regulation of DNA-templated transcription"/>
    <property type="evidence" value="ECO:0007669"/>
    <property type="project" value="TreeGrafter"/>
</dbReference>
<feature type="compositionally biased region" description="Basic and acidic residues" evidence="4">
    <location>
        <begin position="1370"/>
        <end position="1382"/>
    </location>
</feature>
<dbReference type="PANTHER" id="PTHR16088:SF3">
    <property type="entry name" value="GON-4-LIKE PROTEIN"/>
    <property type="match status" value="1"/>
</dbReference>
<feature type="region of interest" description="Disordered" evidence="4">
    <location>
        <begin position="778"/>
        <end position="797"/>
    </location>
</feature>
<feature type="compositionally biased region" description="Polar residues" evidence="4">
    <location>
        <begin position="132"/>
        <end position="144"/>
    </location>
</feature>
<accession>A0A2P5EEP4</accession>
<feature type="compositionally biased region" description="Basic and acidic residues" evidence="4">
    <location>
        <begin position="1401"/>
        <end position="1411"/>
    </location>
</feature>
<feature type="compositionally biased region" description="Basic and acidic residues" evidence="4">
    <location>
        <begin position="1447"/>
        <end position="1460"/>
    </location>
</feature>
<proteinExistence type="predicted"/>
<evidence type="ECO:0000256" key="2">
    <source>
        <dbReference type="ARBA" id="ARBA00023163"/>
    </source>
</evidence>
<keyword evidence="1" id="KW-0805">Transcription regulation</keyword>
<dbReference type="GO" id="GO:0005634">
    <property type="term" value="C:nucleus"/>
    <property type="evidence" value="ECO:0007669"/>
    <property type="project" value="TreeGrafter"/>
</dbReference>
<dbReference type="Proteomes" id="UP000237000">
    <property type="component" value="Unassembled WGS sequence"/>
</dbReference>
<evidence type="ECO:0000256" key="1">
    <source>
        <dbReference type="ARBA" id="ARBA00023015"/>
    </source>
</evidence>
<evidence type="ECO:0000256" key="4">
    <source>
        <dbReference type="SAM" id="MobiDB-lite"/>
    </source>
</evidence>
<feature type="compositionally biased region" description="Basic and acidic residues" evidence="4">
    <location>
        <begin position="274"/>
        <end position="295"/>
    </location>
</feature>
<feature type="region of interest" description="Disordered" evidence="4">
    <location>
        <begin position="233"/>
        <end position="256"/>
    </location>
</feature>
<feature type="compositionally biased region" description="Basic and acidic residues" evidence="4">
    <location>
        <begin position="28"/>
        <end position="37"/>
    </location>
</feature>
<dbReference type="EMBL" id="JXTC01000169">
    <property type="protein sequence ID" value="PON84019.1"/>
    <property type="molecule type" value="Genomic_DNA"/>
</dbReference>
<dbReference type="GO" id="GO:0003712">
    <property type="term" value="F:transcription coregulator activity"/>
    <property type="evidence" value="ECO:0007669"/>
    <property type="project" value="TreeGrafter"/>
</dbReference>
<gene>
    <name evidence="5" type="ORF">TorRG33x02_201390</name>
</gene>
<dbReference type="OrthoDB" id="49309at2759"/>
<feature type="region of interest" description="Disordered" evidence="4">
    <location>
        <begin position="1168"/>
        <end position="1245"/>
    </location>
</feature>
<sequence>MSSCSNAQTTKVGHLRHHNACSSVRNLSECHEGPSRPDEDEDEDEDEDVDFNPFLKETLSPEASSSLSSEVEGLEGDAVDSGIVGVSSSKVASDLQKCERFGEEVVMQTTVSSEGICEKEFQKVVERSPMKRTSTLLSQPGSETIQEKDNCLGNGTDVNDVMEGELVNTTDSQKPVIDLGTEDAICTRTRARYSLASFSLDELETFLQETDDEDDLQNVDDEEEYRKFLAAVLQGGDEKDGHSTQGNEIADDDEDNDADFEIELEEALESDIDENTRDKTERKYEKGGRRPETRQNRLQKTNVRCKKKLSTQTERPLRPLLPVLPNVPVSLFSTQNRKMADVALSCPSFPGQNGYTNGFTQQQIGQLHCLIHEHVQLLIQVFSLCVRDSSRQHIASQVQKMILEMLNKRNEVRAWKTVSYPAACFCPPYLCSSVPYDVPKLMPVQCSLDSSPSNATDEVCSQNNQTAASQNVHFSKARFERASNGQAGTFPNLEGLFWVPYVSGPIVTVLDVAPLSLVEKFMNDVETAFQEGRRRHVETSCDSRFEKEALFSLPVFPLVAQANSEVLSRTSTAAINTASSSPSQQPRKKTLAATIVESTKKQSVALVPKDIAKLSQRFLPLFNPALFPHKPPSAAVSNRVLFTDSEDELLALGMMEYNTDWKAIQQRFLPCKSKHQIFVRQKNRCSSKAPDNPIKAVRRMKTSPLTAEEVACIQEGLKVYKYDWMSVCQFIVPHRDPSLLPRQWRMAHGTQKSYKLDAEKKEKRRLYELNKRKCKSAASATWQNKEDSQFENSGGDNNNADGCIDNAGKIYVHEAFLADWTPGDSGGYSCSDIARNPQSVMLSQEAAQEQLPNYSRGKAPQPQAGTIHEFPSMYNHPPLHFAGVRHSGASTTEENSSISNMTLNTSRSQFYFQPYRARRSNGTHLVKLAPDLPPVNLPPSVRVVSQSSFRGSLHGAPASLSAAGGGTFAAEKDNLMSQIPHAGRLGIPNLTKARENMSNNPSDCRTSFHTEESRIVEDKCVEDERSNDSDLQMHPLLFQAPDGGRLPYYPLNCSTSNSSSFSFFPGNQPQLNLSLLHNPHQENHVGCFSRLGKFKESPSLSHSIDFHPLLQRTDYLHSDSISSGGKYMQLQYPLDAVETEPLVNTDPLATHRLIEKANELDLEIHLSSTSRKEGSWGGGAMTHNSVKSTTNAPDSGFTVRTQNSNRSSYQHTENSSSRSSKSILAGHSSVVPDNNIDGYVDDMGDQSHPEIVMEQEELSDSDEENEENVEFECEEMTDSEGDEGSGCEEITEMQNEEVPSLAMEKLTSADCDHNNCEPRTKFHSQGNLRSPGKNIPSLDLGLTSQGNDDTSRSSWLSLDSGTPHSLADVKNGHESTEIRENIATKSLSSSRPGRSCKKRNPKEDMEHKQTIDGKQQAVSLASLRIPILRKSRKRARGTDPSLNIEMNVRKTNCDGEDKVS</sequence>
<comment type="caution">
    <text evidence="5">The sequence shown here is derived from an EMBL/GenBank/DDBJ whole genome shotgun (WGS) entry which is preliminary data.</text>
</comment>
<keyword evidence="3" id="KW-0539">Nucleus</keyword>
<evidence type="ECO:0000313" key="5">
    <source>
        <dbReference type="EMBL" id="PON84019.1"/>
    </source>
</evidence>
<feature type="region of interest" description="Disordered" evidence="4">
    <location>
        <begin position="1317"/>
        <end position="1416"/>
    </location>
</feature>
<dbReference type="STRING" id="63057.A0A2P5EEP4"/>
<feature type="compositionally biased region" description="Acidic residues" evidence="4">
    <location>
        <begin position="38"/>
        <end position="50"/>
    </location>
</feature>
<evidence type="ECO:0000313" key="6">
    <source>
        <dbReference type="Proteomes" id="UP000237000"/>
    </source>
</evidence>
<dbReference type="FunCoup" id="A0A2P5EEP4">
    <property type="interactions" value="1033"/>
</dbReference>
<dbReference type="InParanoid" id="A0A2P5EEP4"/>
<feature type="compositionally biased region" description="Polar residues" evidence="4">
    <location>
        <begin position="1383"/>
        <end position="1392"/>
    </location>
</feature>